<keyword evidence="3" id="KW-1185">Reference proteome</keyword>
<dbReference type="AlphaFoldDB" id="A0AAD7PN58"/>
<evidence type="ECO:0000313" key="2">
    <source>
        <dbReference type="EMBL" id="KAJ7961347.1"/>
    </source>
</evidence>
<proteinExistence type="predicted"/>
<sequence length="80" mass="8683">MGVMSKPSMLLILLIIIASTSQNSRITEARPLSLMSHQGQSKIFSTLGVVCKCCDGVEGDCTSTWTGSCSKLQCLPWKFQ</sequence>
<feature type="chain" id="PRO_5042265526" evidence="1">
    <location>
        <begin position="30"/>
        <end position="80"/>
    </location>
</feature>
<evidence type="ECO:0000256" key="1">
    <source>
        <dbReference type="SAM" id="SignalP"/>
    </source>
</evidence>
<dbReference type="Proteomes" id="UP001163823">
    <property type="component" value="Chromosome 7"/>
</dbReference>
<keyword evidence="1" id="KW-0732">Signal</keyword>
<dbReference type="EMBL" id="JARAOO010000007">
    <property type="protein sequence ID" value="KAJ7961347.1"/>
    <property type="molecule type" value="Genomic_DNA"/>
</dbReference>
<dbReference type="PANTHER" id="PTHR37078:SF6">
    <property type="entry name" value="NODULE CYSTEINE-RICH (NCR) SECRETED PEPTIDE"/>
    <property type="match status" value="1"/>
</dbReference>
<reference evidence="2" key="1">
    <citation type="journal article" date="2023" name="Science">
        <title>Elucidation of the pathway for biosynthesis of saponin adjuvants from the soapbark tree.</title>
        <authorList>
            <person name="Reed J."/>
            <person name="Orme A."/>
            <person name="El-Demerdash A."/>
            <person name="Owen C."/>
            <person name="Martin L.B.B."/>
            <person name="Misra R.C."/>
            <person name="Kikuchi S."/>
            <person name="Rejzek M."/>
            <person name="Martin A.C."/>
            <person name="Harkess A."/>
            <person name="Leebens-Mack J."/>
            <person name="Louveau T."/>
            <person name="Stephenson M.J."/>
            <person name="Osbourn A."/>
        </authorList>
    </citation>
    <scope>NUCLEOTIDE SEQUENCE</scope>
    <source>
        <strain evidence="2">S10</strain>
    </source>
</reference>
<dbReference type="KEGG" id="qsa:O6P43_016701"/>
<gene>
    <name evidence="2" type="ORF">O6P43_016701</name>
</gene>
<protein>
    <submittedName>
        <fullName evidence="2">Fibropellin-1 like</fullName>
    </submittedName>
</protein>
<feature type="signal peptide" evidence="1">
    <location>
        <begin position="1"/>
        <end position="29"/>
    </location>
</feature>
<name>A0AAD7PN58_QUISA</name>
<dbReference type="PANTHER" id="PTHR37078">
    <property type="entry name" value="NODULE CYSTEINE-RICH (NCR) SECRETED PEPTIDE"/>
    <property type="match status" value="1"/>
</dbReference>
<organism evidence="2 3">
    <name type="scientific">Quillaja saponaria</name>
    <name type="common">Soap bark tree</name>
    <dbReference type="NCBI Taxonomy" id="32244"/>
    <lineage>
        <taxon>Eukaryota</taxon>
        <taxon>Viridiplantae</taxon>
        <taxon>Streptophyta</taxon>
        <taxon>Embryophyta</taxon>
        <taxon>Tracheophyta</taxon>
        <taxon>Spermatophyta</taxon>
        <taxon>Magnoliopsida</taxon>
        <taxon>eudicotyledons</taxon>
        <taxon>Gunneridae</taxon>
        <taxon>Pentapetalae</taxon>
        <taxon>rosids</taxon>
        <taxon>fabids</taxon>
        <taxon>Fabales</taxon>
        <taxon>Quillajaceae</taxon>
        <taxon>Quillaja</taxon>
    </lineage>
</organism>
<comment type="caution">
    <text evidence="2">The sequence shown here is derived from an EMBL/GenBank/DDBJ whole genome shotgun (WGS) entry which is preliminary data.</text>
</comment>
<accession>A0AAD7PN58</accession>
<evidence type="ECO:0000313" key="3">
    <source>
        <dbReference type="Proteomes" id="UP001163823"/>
    </source>
</evidence>